<comment type="caution">
    <text evidence="3">The sequence shown here is derived from an EMBL/GenBank/DDBJ whole genome shotgun (WGS) entry which is preliminary data.</text>
</comment>
<dbReference type="Proteomes" id="UP000216363">
    <property type="component" value="Unassembled WGS sequence"/>
</dbReference>
<dbReference type="EMBL" id="WBWF01000011">
    <property type="protein sequence ID" value="KAB2702874.1"/>
    <property type="molecule type" value="Genomic_DNA"/>
</dbReference>
<organism evidence="3 4">
    <name type="scientific">Brucella lupini</name>
    <dbReference type="NCBI Taxonomy" id="255457"/>
    <lineage>
        <taxon>Bacteria</taxon>
        <taxon>Pseudomonadati</taxon>
        <taxon>Pseudomonadota</taxon>
        <taxon>Alphaproteobacteria</taxon>
        <taxon>Hyphomicrobiales</taxon>
        <taxon>Brucellaceae</taxon>
        <taxon>Brucella/Ochrobactrum group</taxon>
        <taxon>Brucella</taxon>
    </lineage>
</organism>
<feature type="domain" description="Metallo-beta-lactamase" evidence="1">
    <location>
        <begin position="38"/>
        <end position="244"/>
    </location>
</feature>
<keyword evidence="5" id="KW-1185">Reference proteome</keyword>
<evidence type="ECO:0000313" key="3">
    <source>
        <dbReference type="EMBL" id="OYR26625.1"/>
    </source>
</evidence>
<proteinExistence type="predicted"/>
<dbReference type="Proteomes" id="UP000435957">
    <property type="component" value="Unassembled WGS sequence"/>
</dbReference>
<evidence type="ECO:0000259" key="1">
    <source>
        <dbReference type="SMART" id="SM00849"/>
    </source>
</evidence>
<dbReference type="InterPro" id="IPR001279">
    <property type="entry name" value="Metallo-B-lactamas"/>
</dbReference>
<dbReference type="AlphaFoldDB" id="A0A256GHJ6"/>
<reference evidence="2 5" key="2">
    <citation type="submission" date="2019-09" db="EMBL/GenBank/DDBJ databases">
        <title>Taxonomic organization of the family Brucellaceae based on a phylogenomic approach.</title>
        <authorList>
            <person name="Leclercq S."/>
            <person name="Cloeckaert A."/>
            <person name="Zygmunt M.S."/>
        </authorList>
    </citation>
    <scope>NUCLEOTIDE SEQUENCE [LARGE SCALE GENOMIC DNA]</scope>
    <source>
        <strain evidence="2 5">LUP23</strain>
    </source>
</reference>
<evidence type="ECO:0000313" key="4">
    <source>
        <dbReference type="Proteomes" id="UP000216363"/>
    </source>
</evidence>
<evidence type="ECO:0000313" key="2">
    <source>
        <dbReference type="EMBL" id="KAB2702874.1"/>
    </source>
</evidence>
<dbReference type="Gene3D" id="3.60.15.10">
    <property type="entry name" value="Ribonuclease Z/Hydroxyacylglutathione hydrolase-like"/>
    <property type="match status" value="1"/>
</dbReference>
<evidence type="ECO:0000313" key="5">
    <source>
        <dbReference type="Proteomes" id="UP000435957"/>
    </source>
</evidence>
<protein>
    <submittedName>
        <fullName evidence="3">Beta-lactamase superfamily domain protein</fullName>
    </submittedName>
    <submittedName>
        <fullName evidence="2">MBL fold metallo-hydrolase</fullName>
    </submittedName>
</protein>
<dbReference type="InterPro" id="IPR036866">
    <property type="entry name" value="RibonucZ/Hydroxyglut_hydro"/>
</dbReference>
<dbReference type="Pfam" id="PF12706">
    <property type="entry name" value="Lactamase_B_2"/>
    <property type="match status" value="1"/>
</dbReference>
<sequence>MNISVAAPFIPRPLHGNLAGALSQSLQRGDDLALFWLGQAGFALVAAGRLLVIDPYLSDSLAEKYRGTTYPHERMMPAPIQPEELPRLDAVLVTHRHTDHMDPGTLPALARTFAQARFIVPEAELTEASLRTGLAIDTPRLVGVNAGEVMELGAGLSLTVFPAAHETPETDAAGRHRFLGYGIEIPGLRLWHSGDCVPFSSLVPLVKAFRPDVALLPVNGRDRVLRAAGVPGNFTLDEAIATARDVGASQLIAHHYGMFDFNSCAPEAIDEAARWERSIFVSRALADVVYDGNAESGLNMRKNNG</sequence>
<dbReference type="EMBL" id="NNRN01000054">
    <property type="protein sequence ID" value="OYR26625.1"/>
    <property type="molecule type" value="Genomic_DNA"/>
</dbReference>
<dbReference type="InterPro" id="IPR050114">
    <property type="entry name" value="UPF0173_UPF0282_UlaG_hydrolase"/>
</dbReference>
<reference evidence="3 4" key="1">
    <citation type="submission" date="2017-07" db="EMBL/GenBank/DDBJ databases">
        <title>Draft genome of Ochrobactrum lupini type strain LUP21.</title>
        <authorList>
            <person name="Krzyzanowska D.M."/>
            <person name="Jafra S."/>
        </authorList>
    </citation>
    <scope>NUCLEOTIDE SEQUENCE [LARGE SCALE GENOMIC DNA]</scope>
    <source>
        <strain evidence="3 4">LUP21</strain>
    </source>
</reference>
<accession>A0A256GHJ6</accession>
<gene>
    <name evidence="3" type="ORF">CES86_3554</name>
    <name evidence="2" type="ORF">F9L03_15405</name>
</gene>
<dbReference type="SMART" id="SM00849">
    <property type="entry name" value="Lactamase_B"/>
    <property type="match status" value="1"/>
</dbReference>
<dbReference type="SUPFAM" id="SSF56281">
    <property type="entry name" value="Metallo-hydrolase/oxidoreductase"/>
    <property type="match status" value="1"/>
</dbReference>
<dbReference type="RefSeq" id="WP_094515080.1">
    <property type="nucleotide sequence ID" value="NZ_JBHEEP010000012.1"/>
</dbReference>
<dbReference type="PANTHER" id="PTHR43546">
    <property type="entry name" value="UPF0173 METAL-DEPENDENT HYDROLASE MJ1163-RELATED"/>
    <property type="match status" value="1"/>
</dbReference>
<name>A0A256GHJ6_9HYPH</name>